<organism evidence="1 2">
    <name type="scientific">Arctium lappa</name>
    <name type="common">Greater burdock</name>
    <name type="synonym">Lappa major</name>
    <dbReference type="NCBI Taxonomy" id="4217"/>
    <lineage>
        <taxon>Eukaryota</taxon>
        <taxon>Viridiplantae</taxon>
        <taxon>Streptophyta</taxon>
        <taxon>Embryophyta</taxon>
        <taxon>Tracheophyta</taxon>
        <taxon>Spermatophyta</taxon>
        <taxon>Magnoliopsida</taxon>
        <taxon>eudicotyledons</taxon>
        <taxon>Gunneridae</taxon>
        <taxon>Pentapetalae</taxon>
        <taxon>asterids</taxon>
        <taxon>campanulids</taxon>
        <taxon>Asterales</taxon>
        <taxon>Asteraceae</taxon>
        <taxon>Carduoideae</taxon>
        <taxon>Cardueae</taxon>
        <taxon>Arctiinae</taxon>
        <taxon>Arctium</taxon>
    </lineage>
</organism>
<gene>
    <name evidence="1" type="ORF">L6452_18778</name>
</gene>
<reference evidence="1 2" key="2">
    <citation type="journal article" date="2022" name="Mol. Ecol. Resour.">
        <title>The genomes of chicory, endive, great burdock and yacon provide insights into Asteraceae paleo-polyploidization history and plant inulin production.</title>
        <authorList>
            <person name="Fan W."/>
            <person name="Wang S."/>
            <person name="Wang H."/>
            <person name="Wang A."/>
            <person name="Jiang F."/>
            <person name="Liu H."/>
            <person name="Zhao H."/>
            <person name="Xu D."/>
            <person name="Zhang Y."/>
        </authorList>
    </citation>
    <scope>NUCLEOTIDE SEQUENCE [LARGE SCALE GENOMIC DNA]</scope>
    <source>
        <strain evidence="2">cv. Niubang</strain>
    </source>
</reference>
<sequence>MLEQPLVAEHMFKHLVVEQPLLEEDIGFDEFDPFEDDVVIETADVPPQEKHMHKETVDMHTETFVDANEDENLDDLELLD</sequence>
<dbReference type="Proteomes" id="UP001055879">
    <property type="component" value="Linkage Group LG05"/>
</dbReference>
<accession>A0ACB9C741</accession>
<comment type="caution">
    <text evidence="1">The sequence shown here is derived from an EMBL/GenBank/DDBJ whole genome shotgun (WGS) entry which is preliminary data.</text>
</comment>
<reference evidence="2" key="1">
    <citation type="journal article" date="2022" name="Mol. Ecol. Resour.">
        <title>The genomes of chicory, endive, great burdock and yacon provide insights into Asteraceae palaeo-polyploidization history and plant inulin production.</title>
        <authorList>
            <person name="Fan W."/>
            <person name="Wang S."/>
            <person name="Wang H."/>
            <person name="Wang A."/>
            <person name="Jiang F."/>
            <person name="Liu H."/>
            <person name="Zhao H."/>
            <person name="Xu D."/>
            <person name="Zhang Y."/>
        </authorList>
    </citation>
    <scope>NUCLEOTIDE SEQUENCE [LARGE SCALE GENOMIC DNA]</scope>
    <source>
        <strain evidence="2">cv. Niubang</strain>
    </source>
</reference>
<evidence type="ECO:0000313" key="1">
    <source>
        <dbReference type="EMBL" id="KAI3730102.1"/>
    </source>
</evidence>
<protein>
    <submittedName>
        <fullName evidence="1">Uncharacterized protein</fullName>
    </submittedName>
</protein>
<name>A0ACB9C741_ARCLA</name>
<evidence type="ECO:0000313" key="2">
    <source>
        <dbReference type="Proteomes" id="UP001055879"/>
    </source>
</evidence>
<dbReference type="EMBL" id="CM042051">
    <property type="protein sequence ID" value="KAI3730102.1"/>
    <property type="molecule type" value="Genomic_DNA"/>
</dbReference>
<proteinExistence type="predicted"/>
<keyword evidence="2" id="KW-1185">Reference proteome</keyword>